<sequence length="126" mass="14101">MSAQVQVLQPHSSYLKAFNEYYSLPVSNTLSTANTTAIAVGGKQDPCVCCVRTLFFIFTHLFLVVLFVLLIIVIIIIIYCCRHRRAGYQSAYDTDEALGHSQLYSADEALRSKTNGHPDVKPELFI</sequence>
<keyword evidence="3" id="KW-1185">Reference proteome</keyword>
<gene>
    <name evidence="2" type="ORF">TASK_LOCUS6239</name>
</gene>
<reference evidence="2 3" key="2">
    <citation type="submission" date="2018-11" db="EMBL/GenBank/DDBJ databases">
        <authorList>
            <consortium name="Pathogen Informatics"/>
        </authorList>
    </citation>
    <scope>NUCLEOTIDE SEQUENCE [LARGE SCALE GENOMIC DNA]</scope>
</reference>
<dbReference type="EMBL" id="UYRS01018482">
    <property type="protein sequence ID" value="VDK36343.1"/>
    <property type="molecule type" value="Genomic_DNA"/>
</dbReference>
<dbReference type="Proteomes" id="UP000282613">
    <property type="component" value="Unassembled WGS sequence"/>
</dbReference>
<keyword evidence="1" id="KW-0812">Transmembrane</keyword>
<evidence type="ECO:0000313" key="4">
    <source>
        <dbReference type="WBParaSite" id="TASK_0000623801-mRNA-1"/>
    </source>
</evidence>
<reference evidence="4" key="1">
    <citation type="submission" date="2017-02" db="UniProtKB">
        <authorList>
            <consortium name="WormBaseParasite"/>
        </authorList>
    </citation>
    <scope>IDENTIFICATION</scope>
</reference>
<proteinExistence type="predicted"/>
<keyword evidence="1" id="KW-1133">Transmembrane helix</keyword>
<evidence type="ECO:0000313" key="2">
    <source>
        <dbReference type="EMBL" id="VDK36343.1"/>
    </source>
</evidence>
<feature type="transmembrane region" description="Helical" evidence="1">
    <location>
        <begin position="54"/>
        <end position="80"/>
    </location>
</feature>
<name>A0A0R3W7I2_TAEAS</name>
<evidence type="ECO:0000313" key="3">
    <source>
        <dbReference type="Proteomes" id="UP000282613"/>
    </source>
</evidence>
<evidence type="ECO:0000256" key="1">
    <source>
        <dbReference type="SAM" id="Phobius"/>
    </source>
</evidence>
<dbReference type="WBParaSite" id="TASK_0000623801-mRNA-1">
    <property type="protein sequence ID" value="TASK_0000623801-mRNA-1"/>
    <property type="gene ID" value="TASK_0000623801"/>
</dbReference>
<accession>A0A0R3W7I2</accession>
<protein>
    <submittedName>
        <fullName evidence="4">4.1m domain-containing protein</fullName>
    </submittedName>
</protein>
<dbReference type="AlphaFoldDB" id="A0A0R3W7I2"/>
<organism evidence="4">
    <name type="scientific">Taenia asiatica</name>
    <name type="common">Asian tapeworm</name>
    <dbReference type="NCBI Taxonomy" id="60517"/>
    <lineage>
        <taxon>Eukaryota</taxon>
        <taxon>Metazoa</taxon>
        <taxon>Spiralia</taxon>
        <taxon>Lophotrochozoa</taxon>
        <taxon>Platyhelminthes</taxon>
        <taxon>Cestoda</taxon>
        <taxon>Eucestoda</taxon>
        <taxon>Cyclophyllidea</taxon>
        <taxon>Taeniidae</taxon>
        <taxon>Taenia</taxon>
    </lineage>
</organism>
<dbReference type="OrthoDB" id="6260769at2759"/>
<keyword evidence="1" id="KW-0472">Membrane</keyword>